<dbReference type="EMBL" id="CM029042">
    <property type="protein sequence ID" value="KAG2618634.1"/>
    <property type="molecule type" value="Genomic_DNA"/>
</dbReference>
<proteinExistence type="predicted"/>
<evidence type="ECO:0000313" key="2">
    <source>
        <dbReference type="Proteomes" id="UP000823388"/>
    </source>
</evidence>
<protein>
    <submittedName>
        <fullName evidence="1">Uncharacterized protein</fullName>
    </submittedName>
</protein>
<keyword evidence="2" id="KW-1185">Reference proteome</keyword>
<dbReference type="Proteomes" id="UP000823388">
    <property type="component" value="Chromosome 3N"/>
</dbReference>
<evidence type="ECO:0000313" key="1">
    <source>
        <dbReference type="EMBL" id="KAG2618634.1"/>
    </source>
</evidence>
<reference evidence="1" key="1">
    <citation type="submission" date="2020-05" db="EMBL/GenBank/DDBJ databases">
        <title>WGS assembly of Panicum virgatum.</title>
        <authorList>
            <person name="Lovell J.T."/>
            <person name="Jenkins J."/>
            <person name="Shu S."/>
            <person name="Juenger T.E."/>
            <person name="Schmutz J."/>
        </authorList>
    </citation>
    <scope>NUCLEOTIDE SEQUENCE</scope>
    <source>
        <strain evidence="1">AP13</strain>
    </source>
</reference>
<comment type="caution">
    <text evidence="1">The sequence shown here is derived from an EMBL/GenBank/DDBJ whole genome shotgun (WGS) entry which is preliminary data.</text>
</comment>
<gene>
    <name evidence="1" type="ORF">PVAP13_3NG079710</name>
</gene>
<organism evidence="1 2">
    <name type="scientific">Panicum virgatum</name>
    <name type="common">Blackwell switchgrass</name>
    <dbReference type="NCBI Taxonomy" id="38727"/>
    <lineage>
        <taxon>Eukaryota</taxon>
        <taxon>Viridiplantae</taxon>
        <taxon>Streptophyta</taxon>
        <taxon>Embryophyta</taxon>
        <taxon>Tracheophyta</taxon>
        <taxon>Spermatophyta</taxon>
        <taxon>Magnoliopsida</taxon>
        <taxon>Liliopsida</taxon>
        <taxon>Poales</taxon>
        <taxon>Poaceae</taxon>
        <taxon>PACMAD clade</taxon>
        <taxon>Panicoideae</taxon>
        <taxon>Panicodae</taxon>
        <taxon>Paniceae</taxon>
        <taxon>Panicinae</taxon>
        <taxon>Panicum</taxon>
        <taxon>Panicum sect. Hiantes</taxon>
    </lineage>
</organism>
<accession>A0A8T0UD18</accession>
<name>A0A8T0UD18_PANVG</name>
<sequence length="114" mass="12917">MISVKANSVLAVMRRGLYHARHGCSRRAPARHLPLRAPPPPLLPRCLRRAPRRKAAALSRCRPLRGRRRRRHLRLARRAPRGHIPHGADAKIHGDAQILDPATVGTVHEHTRTY</sequence>
<dbReference type="AlphaFoldDB" id="A0A8T0UD18"/>